<accession>A0A2M4DG42</accession>
<sequence>MRLNFIICQLVRAEAQLSTNATTIAAPNAGRTAGTLIHHLTITTTTTTTSTLERNAGTEQLRPAGASLFHVSTTHVLLLRSPSPTPRKTELTLLARSNLSSLSIAVAVA</sequence>
<dbReference type="EMBL" id="GGFL01012359">
    <property type="protein sequence ID" value="MBW76537.1"/>
    <property type="molecule type" value="Transcribed_RNA"/>
</dbReference>
<protein>
    <submittedName>
        <fullName evidence="1">Putative secreted protein</fullName>
    </submittedName>
</protein>
<dbReference type="AlphaFoldDB" id="A0A2M4DG42"/>
<reference evidence="1" key="1">
    <citation type="submission" date="2018-01" db="EMBL/GenBank/DDBJ databases">
        <title>An insight into the sialome of Amazonian anophelines.</title>
        <authorList>
            <person name="Ribeiro J.M."/>
            <person name="Scarpassa V."/>
            <person name="Calvo E."/>
        </authorList>
    </citation>
    <scope>NUCLEOTIDE SEQUENCE</scope>
</reference>
<proteinExistence type="predicted"/>
<name>A0A2M4DG42_ANODA</name>
<organism evidence="1">
    <name type="scientific">Anopheles darlingi</name>
    <name type="common">Mosquito</name>
    <dbReference type="NCBI Taxonomy" id="43151"/>
    <lineage>
        <taxon>Eukaryota</taxon>
        <taxon>Metazoa</taxon>
        <taxon>Ecdysozoa</taxon>
        <taxon>Arthropoda</taxon>
        <taxon>Hexapoda</taxon>
        <taxon>Insecta</taxon>
        <taxon>Pterygota</taxon>
        <taxon>Neoptera</taxon>
        <taxon>Endopterygota</taxon>
        <taxon>Diptera</taxon>
        <taxon>Nematocera</taxon>
        <taxon>Culicoidea</taxon>
        <taxon>Culicidae</taxon>
        <taxon>Anophelinae</taxon>
        <taxon>Anopheles</taxon>
    </lineage>
</organism>
<evidence type="ECO:0000313" key="1">
    <source>
        <dbReference type="EMBL" id="MBW76537.1"/>
    </source>
</evidence>